<reference evidence="2 3" key="1">
    <citation type="submission" date="2018-03" db="EMBL/GenBank/DDBJ databases">
        <authorList>
            <person name="Guldener U."/>
        </authorList>
    </citation>
    <scope>NUCLEOTIDE SEQUENCE [LARGE SCALE GENOMIC DNA]</scope>
    <source>
        <strain evidence="2 3">NBRC100155</strain>
    </source>
</reference>
<protein>
    <submittedName>
        <fullName evidence="2">Related to conserved hypothetical Ustilaginaceae-specific protein</fullName>
    </submittedName>
</protein>
<dbReference type="Proteomes" id="UP000324022">
    <property type="component" value="Unassembled WGS sequence"/>
</dbReference>
<organism evidence="2 3">
    <name type="scientific">Ustilago trichophora</name>
    <dbReference type="NCBI Taxonomy" id="86804"/>
    <lineage>
        <taxon>Eukaryota</taxon>
        <taxon>Fungi</taxon>
        <taxon>Dikarya</taxon>
        <taxon>Basidiomycota</taxon>
        <taxon>Ustilaginomycotina</taxon>
        <taxon>Ustilaginomycetes</taxon>
        <taxon>Ustilaginales</taxon>
        <taxon>Ustilaginaceae</taxon>
        <taxon>Ustilago</taxon>
    </lineage>
</organism>
<keyword evidence="3" id="KW-1185">Reference proteome</keyword>
<keyword evidence="1" id="KW-0732">Signal</keyword>
<feature type="chain" id="PRO_5022824935" evidence="1">
    <location>
        <begin position="17"/>
        <end position="135"/>
    </location>
</feature>
<proteinExistence type="predicted"/>
<dbReference type="AlphaFoldDB" id="A0A5C3E8D0"/>
<sequence>MKLAALLVLLAPVVAGIEVPPSAFACAEKPVSWESFQGKDAYSWKIYSVPKGTDLRTTKPKYHVCRAAFPDQKDEMFQRTFVGNDQFEFQQFDTESIGVNCIDCTEPMLGNYYETKITDYISCEMYEDTRIEHDS</sequence>
<evidence type="ECO:0000256" key="1">
    <source>
        <dbReference type="SAM" id="SignalP"/>
    </source>
</evidence>
<evidence type="ECO:0000313" key="2">
    <source>
        <dbReference type="EMBL" id="SPO26380.1"/>
    </source>
</evidence>
<accession>A0A5C3E8D0</accession>
<dbReference type="EMBL" id="OOIN01000014">
    <property type="protein sequence ID" value="SPO26380.1"/>
    <property type="molecule type" value="Genomic_DNA"/>
</dbReference>
<dbReference type="OrthoDB" id="2542050at2759"/>
<feature type="signal peptide" evidence="1">
    <location>
        <begin position="1"/>
        <end position="16"/>
    </location>
</feature>
<name>A0A5C3E8D0_9BASI</name>
<evidence type="ECO:0000313" key="3">
    <source>
        <dbReference type="Proteomes" id="UP000324022"/>
    </source>
</evidence>
<gene>
    <name evidence="2" type="ORF">UTRI_03969</name>
</gene>